<dbReference type="GO" id="GO:0009097">
    <property type="term" value="P:isoleucine biosynthetic process"/>
    <property type="evidence" value="ECO:0007669"/>
    <property type="project" value="UniProtKB-UniRule"/>
</dbReference>
<dbReference type="Proteomes" id="UP000824140">
    <property type="component" value="Unassembled WGS sequence"/>
</dbReference>
<dbReference type="GO" id="GO:0009098">
    <property type="term" value="P:L-leucine biosynthetic process"/>
    <property type="evidence" value="ECO:0007669"/>
    <property type="project" value="InterPro"/>
</dbReference>
<dbReference type="InterPro" id="IPR013785">
    <property type="entry name" value="Aldolase_TIM"/>
</dbReference>
<dbReference type="SUPFAM" id="SSF110921">
    <property type="entry name" value="2-isopropylmalate synthase LeuA, allosteric (dimerisation) domain"/>
    <property type="match status" value="1"/>
</dbReference>
<dbReference type="Pfam" id="PF22617">
    <property type="entry name" value="HCS_D2"/>
    <property type="match status" value="1"/>
</dbReference>
<dbReference type="PROSITE" id="PS50991">
    <property type="entry name" value="PYR_CT"/>
    <property type="match status" value="1"/>
</dbReference>
<evidence type="ECO:0000256" key="3">
    <source>
        <dbReference type="ARBA" id="ARBA00022605"/>
    </source>
</evidence>
<evidence type="ECO:0000256" key="5">
    <source>
        <dbReference type="ARBA" id="ARBA00022679"/>
    </source>
</evidence>
<dbReference type="InterPro" id="IPR005675">
    <property type="entry name" value="Citramal_synthase"/>
</dbReference>
<dbReference type="InterPro" id="IPR036230">
    <property type="entry name" value="LeuA_allosteric_dom_sf"/>
</dbReference>
<protein>
    <recommendedName>
        <fullName evidence="8">Citramalate synthase</fullName>
        <ecNumber evidence="8">2.3.3.21</ecNumber>
    </recommendedName>
</protein>
<gene>
    <name evidence="11" type="ORF">IAA84_13895</name>
</gene>
<keyword evidence="5 9" id="KW-0808">Transferase</keyword>
<evidence type="ECO:0000256" key="1">
    <source>
        <dbReference type="ARBA" id="ARBA00004743"/>
    </source>
</evidence>
<dbReference type="GO" id="GO:0043714">
    <property type="term" value="F:(R)-citramalate synthase activity"/>
    <property type="evidence" value="ECO:0007669"/>
    <property type="project" value="UniProtKB-UniRule"/>
</dbReference>
<keyword evidence="6" id="KW-0100">Branched-chain amino acid biosynthesis</keyword>
<dbReference type="NCBIfam" id="TIGR00977">
    <property type="entry name" value="citramal_synth"/>
    <property type="match status" value="1"/>
</dbReference>
<keyword evidence="4" id="KW-0412">Isoleucine biosynthesis</keyword>
<dbReference type="Gene3D" id="1.10.238.260">
    <property type="match status" value="1"/>
</dbReference>
<evidence type="ECO:0000256" key="9">
    <source>
        <dbReference type="RuleBase" id="RU003523"/>
    </source>
</evidence>
<dbReference type="InterPro" id="IPR054691">
    <property type="entry name" value="LeuA/HCS_post-cat"/>
</dbReference>
<comment type="similarity">
    <text evidence="2 9">Belongs to the alpha-IPM synthase/homocitrate synthase family.</text>
</comment>
<comment type="caution">
    <text evidence="11">The sequence shown here is derived from an EMBL/GenBank/DDBJ whole genome shotgun (WGS) entry which is preliminary data.</text>
</comment>
<dbReference type="PANTHER" id="PTHR43538:SF1">
    <property type="entry name" value="(R)-CITRAMALATE SYNTHASE"/>
    <property type="match status" value="1"/>
</dbReference>
<dbReference type="PANTHER" id="PTHR43538">
    <property type="entry name" value="ALPHA-IPM SYNTHASE/HOMOCITRATE SYNTHASE"/>
    <property type="match status" value="1"/>
</dbReference>
<evidence type="ECO:0000313" key="11">
    <source>
        <dbReference type="EMBL" id="HIS94100.1"/>
    </source>
</evidence>
<dbReference type="SMART" id="SM00917">
    <property type="entry name" value="LeuA_dimer"/>
    <property type="match status" value="1"/>
</dbReference>
<dbReference type="PROSITE" id="PS00816">
    <property type="entry name" value="AIPM_HOMOCIT_SYNTH_2"/>
    <property type="match status" value="1"/>
</dbReference>
<dbReference type="InterPro" id="IPR000891">
    <property type="entry name" value="PYR_CT"/>
</dbReference>
<dbReference type="AlphaFoldDB" id="A0A9D1G433"/>
<dbReference type="EMBL" id="DVJN01000269">
    <property type="protein sequence ID" value="HIS94100.1"/>
    <property type="molecule type" value="Genomic_DNA"/>
</dbReference>
<keyword evidence="3" id="KW-0028">Amino-acid biosynthesis</keyword>
<evidence type="ECO:0000256" key="7">
    <source>
        <dbReference type="ARBA" id="ARBA00048263"/>
    </source>
</evidence>
<dbReference type="Pfam" id="PF00682">
    <property type="entry name" value="HMGL-like"/>
    <property type="match status" value="1"/>
</dbReference>
<comment type="pathway">
    <text evidence="1">Amino-acid biosynthesis; L-isoleucine biosynthesis; 2-oxobutanoate from pyruvate: step 1/3.</text>
</comment>
<dbReference type="Pfam" id="PF08502">
    <property type="entry name" value="LeuA_dimer"/>
    <property type="match status" value="1"/>
</dbReference>
<evidence type="ECO:0000259" key="10">
    <source>
        <dbReference type="PROSITE" id="PS50991"/>
    </source>
</evidence>
<reference evidence="11" key="1">
    <citation type="submission" date="2020-10" db="EMBL/GenBank/DDBJ databases">
        <authorList>
            <person name="Gilroy R."/>
        </authorList>
    </citation>
    <scope>NUCLEOTIDE SEQUENCE</scope>
    <source>
        <strain evidence="11">13766</strain>
    </source>
</reference>
<dbReference type="Gene3D" id="3.30.160.270">
    <property type="match status" value="1"/>
</dbReference>
<dbReference type="GO" id="GO:0003852">
    <property type="term" value="F:2-isopropylmalate synthase activity"/>
    <property type="evidence" value="ECO:0007669"/>
    <property type="project" value="InterPro"/>
</dbReference>
<dbReference type="CDD" id="cd07941">
    <property type="entry name" value="DRE_TIM_LeuA3"/>
    <property type="match status" value="1"/>
</dbReference>
<evidence type="ECO:0000256" key="6">
    <source>
        <dbReference type="ARBA" id="ARBA00023304"/>
    </source>
</evidence>
<evidence type="ECO:0000256" key="8">
    <source>
        <dbReference type="NCBIfam" id="TIGR00977"/>
    </source>
</evidence>
<feature type="domain" description="Pyruvate carboxyltransferase" evidence="10">
    <location>
        <begin position="3"/>
        <end position="269"/>
    </location>
</feature>
<evidence type="ECO:0000256" key="4">
    <source>
        <dbReference type="ARBA" id="ARBA00022624"/>
    </source>
</evidence>
<reference evidence="11" key="2">
    <citation type="journal article" date="2021" name="PeerJ">
        <title>Extensive microbial diversity within the chicken gut microbiome revealed by metagenomics and culture.</title>
        <authorList>
            <person name="Gilroy R."/>
            <person name="Ravi A."/>
            <person name="Getino M."/>
            <person name="Pursley I."/>
            <person name="Horton D.L."/>
            <person name="Alikhan N.F."/>
            <person name="Baker D."/>
            <person name="Gharbi K."/>
            <person name="Hall N."/>
            <person name="Watson M."/>
            <person name="Adriaenssens E.M."/>
            <person name="Foster-Nyarko E."/>
            <person name="Jarju S."/>
            <person name="Secka A."/>
            <person name="Antonio M."/>
            <person name="Oren A."/>
            <person name="Chaudhuri R.R."/>
            <person name="La Ragione R."/>
            <person name="Hildebrand F."/>
            <person name="Pallen M.J."/>
        </authorList>
    </citation>
    <scope>NUCLEOTIDE SEQUENCE</scope>
    <source>
        <strain evidence="11">13766</strain>
    </source>
</reference>
<comment type="catalytic activity">
    <reaction evidence="7">
        <text>pyruvate + acetyl-CoA + H2O = (3R)-citramalate + CoA + H(+)</text>
        <dbReference type="Rhea" id="RHEA:19045"/>
        <dbReference type="ChEBI" id="CHEBI:15361"/>
        <dbReference type="ChEBI" id="CHEBI:15377"/>
        <dbReference type="ChEBI" id="CHEBI:15378"/>
        <dbReference type="ChEBI" id="CHEBI:30934"/>
        <dbReference type="ChEBI" id="CHEBI:57287"/>
        <dbReference type="ChEBI" id="CHEBI:57288"/>
        <dbReference type="EC" id="2.3.3.21"/>
    </reaction>
</comment>
<dbReference type="SUPFAM" id="SSF51569">
    <property type="entry name" value="Aldolase"/>
    <property type="match status" value="1"/>
</dbReference>
<proteinExistence type="inferred from homology"/>
<dbReference type="InterPro" id="IPR002034">
    <property type="entry name" value="AIPM/Hcit_synth_CS"/>
</dbReference>
<name>A0A9D1G433_9FIRM</name>
<dbReference type="InterPro" id="IPR013709">
    <property type="entry name" value="2-isopropylmalate_synth_dimer"/>
</dbReference>
<evidence type="ECO:0000313" key="12">
    <source>
        <dbReference type="Proteomes" id="UP000824140"/>
    </source>
</evidence>
<dbReference type="PROSITE" id="PS00815">
    <property type="entry name" value="AIPM_HOMOCIT_SYNTH_1"/>
    <property type="match status" value="1"/>
</dbReference>
<organism evidence="11 12">
    <name type="scientific">Candidatus Alectryocaccomicrobium excrementavium</name>
    <dbReference type="NCBI Taxonomy" id="2840668"/>
    <lineage>
        <taxon>Bacteria</taxon>
        <taxon>Bacillati</taxon>
        <taxon>Bacillota</taxon>
        <taxon>Clostridia</taxon>
        <taxon>Candidatus Alectryocaccomicrobium</taxon>
    </lineage>
</organism>
<dbReference type="EC" id="2.3.3.21" evidence="8"/>
<sequence length="519" mass="56158">MRIETLDTTLRDGAQAEGVVFSIEDKLKIIRALDELGVDYIEAGNPCANPKDEKLFDYAREHLRLKTAKLAAFGMTCRAGVPAEEDAQLQRLAHFGASVVSLVGKACAFQVREVLRASLEENLRMVSQSIAFLASHGLAVFFDAEHFFDGYAKEPAYAMEVLAAAQRAGASRLVLCDTNGGTLPSQIESAVRAVAERFGSVVAIHAHNDSGLATACSLFGVRGGAVQVQGTINGYGERCGNANLCAVLPNLALKMGHEVLAGEGLARISRTARFVSEIANIQMNEKSPYVGRSAFAHKGGMHIDGVLKNPHTFEHVPPERVGNHRRYLISEQAGRGALMLKLAQIAPDVARESEDAARIMAMLKSLEAEGYSFEDADASLELRILGALNRRREFFRVLDFHVISQKPEDSANAQAYVKVAVGSQVEITADEGDGPVNALDRALRKALLRFYPLLSGARLVDFKVRVVASHGTASVVRVFIESTDGQRAWSTVGVSSNVIEASFIALSDSIEYLLMLESK</sequence>
<dbReference type="Gene3D" id="3.20.20.70">
    <property type="entry name" value="Aldolase class I"/>
    <property type="match status" value="1"/>
</dbReference>
<accession>A0A9D1G433</accession>
<evidence type="ECO:0000256" key="2">
    <source>
        <dbReference type="ARBA" id="ARBA00006154"/>
    </source>
</evidence>